<keyword evidence="1 6" id="KW-0645">Protease</keyword>
<feature type="domain" description="Peptidase M48" evidence="8">
    <location>
        <begin position="187"/>
        <end position="345"/>
    </location>
</feature>
<evidence type="ECO:0000313" key="11">
    <source>
        <dbReference type="Proteomes" id="UP000247792"/>
    </source>
</evidence>
<dbReference type="RefSeq" id="WP_110255402.1">
    <property type="nucleotide sequence ID" value="NZ_QJKB01000003.1"/>
</dbReference>
<dbReference type="InterPro" id="IPR051156">
    <property type="entry name" value="Mito/Outer_Membr_Metalloprot"/>
</dbReference>
<dbReference type="CDD" id="cd07332">
    <property type="entry name" value="M48C_Oma1_like"/>
    <property type="match status" value="1"/>
</dbReference>
<evidence type="ECO:0000256" key="6">
    <source>
        <dbReference type="RuleBase" id="RU003983"/>
    </source>
</evidence>
<sequence length="355" mass="39001">MIQAHYFDHRQALLHKVILHFQAGGISLAGEGIERQIDKNQLQLEEPFQDAPCILNFADGSHCEIHAQADKQSLLAHLGYTPSTIERWQHKWQAALLAIIVMAGIFFSGYKWGVPVLADKIATLIPVSYERALGSEIINFLDQVMLKPSELDDRTIAQAEQLFRRLQPKDSYVPIHLEVRNAPGIGANAFALPGGTVVITDQLVTLIVGNSGNELTNALADELSGVLAHEIGHIQNHHAMRRLVHKGLLTVALGSMFGDFNSVVALAPVGLIGQEYSRNMEVEADTYAITALMQNGISPKHLANVLESMSNSRKRSGVEATPKWLRNVYAYASSHPATDERIARFRLVAAAVAQK</sequence>
<keyword evidence="3 6" id="KW-0378">Hydrolase</keyword>
<accession>A0A318J5T3</accession>
<comment type="caution">
    <text evidence="10">The sequence shown here is derived from an EMBL/GenBank/DDBJ whole genome shotgun (WGS) entry which is preliminary data.</text>
</comment>
<evidence type="ECO:0000256" key="4">
    <source>
        <dbReference type="ARBA" id="ARBA00022833"/>
    </source>
</evidence>
<dbReference type="InterPro" id="IPR055518">
    <property type="entry name" value="DUF7092"/>
</dbReference>
<keyword evidence="7" id="KW-0812">Transmembrane</keyword>
<dbReference type="GO" id="GO:0004222">
    <property type="term" value="F:metalloendopeptidase activity"/>
    <property type="evidence" value="ECO:0007669"/>
    <property type="project" value="InterPro"/>
</dbReference>
<dbReference type="Pfam" id="PF23368">
    <property type="entry name" value="DUF7092"/>
    <property type="match status" value="1"/>
</dbReference>
<keyword evidence="4 6" id="KW-0862">Zinc</keyword>
<protein>
    <submittedName>
        <fullName evidence="10">Peptidase M48-like protein</fullName>
    </submittedName>
</protein>
<comment type="similarity">
    <text evidence="6">Belongs to the peptidase M48 family.</text>
</comment>
<dbReference type="OrthoDB" id="9810445at2"/>
<dbReference type="GO" id="GO:0051603">
    <property type="term" value="P:proteolysis involved in protein catabolic process"/>
    <property type="evidence" value="ECO:0007669"/>
    <property type="project" value="TreeGrafter"/>
</dbReference>
<dbReference type="EMBL" id="QJKB01000003">
    <property type="protein sequence ID" value="PXX44162.1"/>
    <property type="molecule type" value="Genomic_DNA"/>
</dbReference>
<feature type="domain" description="DUF7092" evidence="9">
    <location>
        <begin position="1"/>
        <end position="76"/>
    </location>
</feature>
<keyword evidence="11" id="KW-1185">Reference proteome</keyword>
<name>A0A318J5T3_9BURK</name>
<keyword evidence="2" id="KW-0479">Metal-binding</keyword>
<gene>
    <name evidence="10" type="ORF">DFR42_103431</name>
</gene>
<evidence type="ECO:0000256" key="2">
    <source>
        <dbReference type="ARBA" id="ARBA00022723"/>
    </source>
</evidence>
<feature type="transmembrane region" description="Helical" evidence="7">
    <location>
        <begin position="94"/>
        <end position="113"/>
    </location>
</feature>
<evidence type="ECO:0000259" key="8">
    <source>
        <dbReference type="Pfam" id="PF01435"/>
    </source>
</evidence>
<evidence type="ECO:0000259" key="9">
    <source>
        <dbReference type="Pfam" id="PF23368"/>
    </source>
</evidence>
<organism evidence="10 11">
    <name type="scientific">Undibacterium pigrum</name>
    <dbReference type="NCBI Taxonomy" id="401470"/>
    <lineage>
        <taxon>Bacteria</taxon>
        <taxon>Pseudomonadati</taxon>
        <taxon>Pseudomonadota</taxon>
        <taxon>Betaproteobacteria</taxon>
        <taxon>Burkholderiales</taxon>
        <taxon>Oxalobacteraceae</taxon>
        <taxon>Undibacterium</taxon>
    </lineage>
</organism>
<dbReference type="PANTHER" id="PTHR22726">
    <property type="entry name" value="METALLOENDOPEPTIDASE OMA1"/>
    <property type="match status" value="1"/>
</dbReference>
<dbReference type="AlphaFoldDB" id="A0A318J5T3"/>
<evidence type="ECO:0000256" key="3">
    <source>
        <dbReference type="ARBA" id="ARBA00022801"/>
    </source>
</evidence>
<keyword evidence="7" id="KW-1133">Transmembrane helix</keyword>
<keyword evidence="7" id="KW-0472">Membrane</keyword>
<dbReference type="GO" id="GO:0016020">
    <property type="term" value="C:membrane"/>
    <property type="evidence" value="ECO:0007669"/>
    <property type="project" value="TreeGrafter"/>
</dbReference>
<dbReference type="Gene3D" id="3.30.2010.10">
    <property type="entry name" value="Metalloproteases ('zincins'), catalytic domain"/>
    <property type="match status" value="1"/>
</dbReference>
<reference evidence="10 11" key="1">
    <citation type="submission" date="2018-05" db="EMBL/GenBank/DDBJ databases">
        <title>Genomic Encyclopedia of Type Strains, Phase IV (KMG-IV): sequencing the most valuable type-strain genomes for metagenomic binning, comparative biology and taxonomic classification.</title>
        <authorList>
            <person name="Goeker M."/>
        </authorList>
    </citation>
    <scope>NUCLEOTIDE SEQUENCE [LARGE SCALE GENOMIC DNA]</scope>
    <source>
        <strain evidence="10 11">DSM 19792</strain>
    </source>
</reference>
<comment type="cofactor">
    <cofactor evidence="6">
        <name>Zn(2+)</name>
        <dbReference type="ChEBI" id="CHEBI:29105"/>
    </cofactor>
    <text evidence="6">Binds 1 zinc ion per subunit.</text>
</comment>
<evidence type="ECO:0000256" key="5">
    <source>
        <dbReference type="ARBA" id="ARBA00023049"/>
    </source>
</evidence>
<dbReference type="PANTHER" id="PTHR22726:SF1">
    <property type="entry name" value="METALLOENDOPEPTIDASE OMA1, MITOCHONDRIAL"/>
    <property type="match status" value="1"/>
</dbReference>
<evidence type="ECO:0000313" key="10">
    <source>
        <dbReference type="EMBL" id="PXX44162.1"/>
    </source>
</evidence>
<dbReference type="Pfam" id="PF01435">
    <property type="entry name" value="Peptidase_M48"/>
    <property type="match status" value="1"/>
</dbReference>
<dbReference type="GO" id="GO:0046872">
    <property type="term" value="F:metal ion binding"/>
    <property type="evidence" value="ECO:0007669"/>
    <property type="project" value="UniProtKB-KW"/>
</dbReference>
<dbReference type="Proteomes" id="UP000247792">
    <property type="component" value="Unassembled WGS sequence"/>
</dbReference>
<keyword evidence="5 6" id="KW-0482">Metalloprotease</keyword>
<proteinExistence type="inferred from homology"/>
<evidence type="ECO:0000256" key="7">
    <source>
        <dbReference type="SAM" id="Phobius"/>
    </source>
</evidence>
<dbReference type="InterPro" id="IPR001915">
    <property type="entry name" value="Peptidase_M48"/>
</dbReference>
<evidence type="ECO:0000256" key="1">
    <source>
        <dbReference type="ARBA" id="ARBA00022670"/>
    </source>
</evidence>